<dbReference type="InterPro" id="IPR014016">
    <property type="entry name" value="UvrD-like_ATP-bd"/>
</dbReference>
<evidence type="ECO:0000256" key="6">
    <source>
        <dbReference type="ARBA" id="ARBA00034617"/>
    </source>
</evidence>
<dbReference type="SUPFAM" id="SSF52540">
    <property type="entry name" value="P-loop containing nucleoside triphosphate hydrolases"/>
    <property type="match status" value="1"/>
</dbReference>
<dbReference type="GO" id="GO:0043138">
    <property type="term" value="F:3'-5' DNA helicase activity"/>
    <property type="evidence" value="ECO:0007669"/>
    <property type="project" value="UniProtKB-EC"/>
</dbReference>
<dbReference type="InterPro" id="IPR014017">
    <property type="entry name" value="DNA_helicase_UvrD-like_C"/>
</dbReference>
<evidence type="ECO:0000256" key="8">
    <source>
        <dbReference type="ARBA" id="ARBA00048988"/>
    </source>
</evidence>
<keyword evidence="2" id="KW-0378">Hydrolase</keyword>
<comment type="catalytic activity">
    <reaction evidence="8">
        <text>ATP + H2O = ADP + phosphate + H(+)</text>
        <dbReference type="Rhea" id="RHEA:13065"/>
        <dbReference type="ChEBI" id="CHEBI:15377"/>
        <dbReference type="ChEBI" id="CHEBI:15378"/>
        <dbReference type="ChEBI" id="CHEBI:30616"/>
        <dbReference type="ChEBI" id="CHEBI:43474"/>
        <dbReference type="ChEBI" id="CHEBI:456216"/>
        <dbReference type="EC" id="5.6.2.4"/>
    </reaction>
</comment>
<feature type="domain" description="UvrD-like helicase ATP-binding" evidence="9">
    <location>
        <begin position="50"/>
        <end position="512"/>
    </location>
</feature>
<dbReference type="PROSITE" id="PS51198">
    <property type="entry name" value="UVRD_HELICASE_ATP_BIND"/>
    <property type="match status" value="1"/>
</dbReference>
<name>A0A6J7CWF2_9ZZZZ</name>
<dbReference type="AlphaFoldDB" id="A0A6J7CWF2"/>
<accession>A0A6J7CWF2</accession>
<keyword evidence="3" id="KW-0347">Helicase</keyword>
<dbReference type="GO" id="GO:0005829">
    <property type="term" value="C:cytosol"/>
    <property type="evidence" value="ECO:0007669"/>
    <property type="project" value="TreeGrafter"/>
</dbReference>
<dbReference type="InterPro" id="IPR000212">
    <property type="entry name" value="DNA_helicase_UvrD/REP"/>
</dbReference>
<protein>
    <recommendedName>
        <fullName evidence="7">DNA 3'-5' helicase</fullName>
        <ecNumber evidence="7">5.6.2.4</ecNumber>
    </recommendedName>
</protein>
<evidence type="ECO:0000256" key="4">
    <source>
        <dbReference type="ARBA" id="ARBA00022840"/>
    </source>
</evidence>
<keyword evidence="1" id="KW-0547">Nucleotide-binding</keyword>
<evidence type="ECO:0000256" key="2">
    <source>
        <dbReference type="ARBA" id="ARBA00022801"/>
    </source>
</evidence>
<dbReference type="PANTHER" id="PTHR11070:SF63">
    <property type="entry name" value="DNA HELICASE IV"/>
    <property type="match status" value="1"/>
</dbReference>
<comment type="catalytic activity">
    <reaction evidence="6">
        <text>Couples ATP hydrolysis with the unwinding of duplex DNA by translocating in the 3'-5' direction.</text>
        <dbReference type="EC" id="5.6.2.4"/>
    </reaction>
</comment>
<dbReference type="GO" id="GO:0016787">
    <property type="term" value="F:hydrolase activity"/>
    <property type="evidence" value="ECO:0007669"/>
    <property type="project" value="UniProtKB-KW"/>
</dbReference>
<evidence type="ECO:0000256" key="7">
    <source>
        <dbReference type="ARBA" id="ARBA00034808"/>
    </source>
</evidence>
<dbReference type="PANTHER" id="PTHR11070">
    <property type="entry name" value="UVRD / RECB / PCRA DNA HELICASE FAMILY MEMBER"/>
    <property type="match status" value="1"/>
</dbReference>
<reference evidence="10" key="1">
    <citation type="submission" date="2020-05" db="EMBL/GenBank/DDBJ databases">
        <authorList>
            <person name="Chiriac C."/>
            <person name="Salcher M."/>
            <person name="Ghai R."/>
            <person name="Kavagutti S V."/>
        </authorList>
    </citation>
    <scope>NUCLEOTIDE SEQUENCE</scope>
</reference>
<evidence type="ECO:0000313" key="10">
    <source>
        <dbReference type="EMBL" id="CAB4863102.1"/>
    </source>
</evidence>
<dbReference type="EMBL" id="CAFBLE010000004">
    <property type="protein sequence ID" value="CAB4863102.1"/>
    <property type="molecule type" value="Genomic_DNA"/>
</dbReference>
<sequence>MAKNLIPRTLAIKKRQIEVDVFNFISLRRGVKERKARSKYKELFTYTLTKKLNKSQQKVATSFAPETLVVAGAGTGKTSALLGRAKYLITDERVTGPETLLLAFNKKAAEEIAERAEKMDLDVVSRTFHGFARQVIIKSVNQLGKASPSDFNSMESLEGIAFSKDKDLIEFIEKFYDQGIDENTKKLLQQFFSQLLVPYFQHDEFKNIEEYAQFVRSGIPLTLSGDRVKSHGEWLISNYLFCNQVPYKYEAPYEETKESGLWYRPDFSLFQGIYIEYFGIDRNNQTLPWIDSEKYVEEMVSKVETHKVNKTSLINLSYQDLLDGKLITKLEKYLRDFEIPIRPMSTAAILEAANEAGYTSKIFELTKRFLGFYRAGDFKGEDLLAKCKTDREVVFGKIFLSLYEQYLSELNRIKQTDFTGLILEATKILNATNEFLPYKHIMVDEFQDISKDRWALIESLKANNPSIEFTFVGDDWQAINEFAGSDPEIMISLGNWEKKREQLFLSETFRMPQSLCQYSGEFVMQNSRQIPKELIAKGDTAKHDQSLNFYWDTDPITHVDNIKKVITEIGKDAQDPNSELFIIARYNRSLPKLSEVDGLWAGPVSISTIHRAKGLEADHVIVLDVNSSGVGFPSLIQDDPLLDLVRDQDFSFPNASERRVFYVGISRARKATHVISSIKAPSTFALEMQKSKSGEHIGFEESKISNCPSCKSGWLIKKERVRGLSCTNWPVCKFKTPPCLICGEPTEMDVETPSIYNCENHPKDGVKRCKKCDLGAYEVKSGRNGNFFGCHLWMSTGCRGSESLSETSDLKPLPRIKSESVSEVSDVSGSRSGKRWTLEEDLLALTLFNSGNDLEEIGEQLGRKATAIQGRFVRWIEMAEPRLQIQISKKSVEYENHEEEWTEPERVQLLSLWEQTLSLVDITEKLQRPKHQIIITLFELDQFELSNKHIKAVEEHYSLKN</sequence>
<evidence type="ECO:0000259" key="9">
    <source>
        <dbReference type="PROSITE" id="PS51198"/>
    </source>
</evidence>
<keyword evidence="4" id="KW-0067">ATP-binding</keyword>
<proteinExistence type="predicted"/>
<dbReference type="Gene3D" id="3.40.50.300">
    <property type="entry name" value="P-loop containing nucleotide triphosphate hydrolases"/>
    <property type="match status" value="3"/>
</dbReference>
<dbReference type="InterPro" id="IPR027417">
    <property type="entry name" value="P-loop_NTPase"/>
</dbReference>
<gene>
    <name evidence="10" type="ORF">UFOPK3346_00581</name>
</gene>
<dbReference type="Pfam" id="PF13361">
    <property type="entry name" value="UvrD_C"/>
    <property type="match status" value="1"/>
</dbReference>
<dbReference type="GO" id="GO:0000725">
    <property type="term" value="P:recombinational repair"/>
    <property type="evidence" value="ECO:0007669"/>
    <property type="project" value="TreeGrafter"/>
</dbReference>
<evidence type="ECO:0000256" key="3">
    <source>
        <dbReference type="ARBA" id="ARBA00022806"/>
    </source>
</evidence>
<keyword evidence="5" id="KW-0413">Isomerase</keyword>
<dbReference type="GO" id="GO:0003677">
    <property type="term" value="F:DNA binding"/>
    <property type="evidence" value="ECO:0007669"/>
    <property type="project" value="InterPro"/>
</dbReference>
<evidence type="ECO:0000256" key="1">
    <source>
        <dbReference type="ARBA" id="ARBA00022741"/>
    </source>
</evidence>
<organism evidence="10">
    <name type="scientific">freshwater metagenome</name>
    <dbReference type="NCBI Taxonomy" id="449393"/>
    <lineage>
        <taxon>unclassified sequences</taxon>
        <taxon>metagenomes</taxon>
        <taxon>ecological metagenomes</taxon>
    </lineage>
</organism>
<dbReference type="GO" id="GO:0005524">
    <property type="term" value="F:ATP binding"/>
    <property type="evidence" value="ECO:0007669"/>
    <property type="project" value="UniProtKB-KW"/>
</dbReference>
<evidence type="ECO:0000256" key="5">
    <source>
        <dbReference type="ARBA" id="ARBA00023235"/>
    </source>
</evidence>
<dbReference type="EC" id="5.6.2.4" evidence="7"/>
<dbReference type="Pfam" id="PF00580">
    <property type="entry name" value="UvrD-helicase"/>
    <property type="match status" value="1"/>
</dbReference>